<evidence type="ECO:0000313" key="6">
    <source>
        <dbReference type="Proteomes" id="UP001233172"/>
    </source>
</evidence>
<organism evidence="5 6">
    <name type="scientific">Biomphalaria pfeifferi</name>
    <name type="common">Bloodfluke planorb</name>
    <name type="synonym">Freshwater snail</name>
    <dbReference type="NCBI Taxonomy" id="112525"/>
    <lineage>
        <taxon>Eukaryota</taxon>
        <taxon>Metazoa</taxon>
        <taxon>Spiralia</taxon>
        <taxon>Lophotrochozoa</taxon>
        <taxon>Mollusca</taxon>
        <taxon>Gastropoda</taxon>
        <taxon>Heterobranchia</taxon>
        <taxon>Euthyneura</taxon>
        <taxon>Panpulmonata</taxon>
        <taxon>Hygrophila</taxon>
        <taxon>Lymnaeoidea</taxon>
        <taxon>Planorbidae</taxon>
        <taxon>Biomphalaria</taxon>
    </lineage>
</organism>
<feature type="domain" description="Aerolysin-like C-terminal" evidence="4">
    <location>
        <begin position="7"/>
        <end position="299"/>
    </location>
</feature>
<accession>A0AAD8C2Z4</accession>
<name>A0AAD8C2Z4_BIOPF</name>
<protein>
    <submittedName>
        <fullName evidence="5">Biomphalysin 20</fullName>
    </submittedName>
</protein>
<keyword evidence="6" id="KW-1185">Reference proteome</keyword>
<gene>
    <name evidence="5" type="ORF">Bpfe_005897</name>
</gene>
<keyword evidence="2" id="KW-1015">Disulfide bond</keyword>
<reference evidence="5" key="1">
    <citation type="journal article" date="2023" name="PLoS Negl. Trop. Dis.">
        <title>A genome sequence for Biomphalaria pfeifferi, the major vector snail for the human-infecting parasite Schistosoma mansoni.</title>
        <authorList>
            <person name="Bu L."/>
            <person name="Lu L."/>
            <person name="Laidemitt M.R."/>
            <person name="Zhang S.M."/>
            <person name="Mutuku M."/>
            <person name="Mkoji G."/>
            <person name="Steinauer M."/>
            <person name="Loker E.S."/>
        </authorList>
    </citation>
    <scope>NUCLEOTIDE SEQUENCE</scope>
    <source>
        <strain evidence="5">KasaAsao</strain>
    </source>
</reference>
<comment type="similarity">
    <text evidence="1">Belongs to the aerolysin family.</text>
</comment>
<evidence type="ECO:0000313" key="5">
    <source>
        <dbReference type="EMBL" id="KAK0064808.1"/>
    </source>
</evidence>
<dbReference type="Proteomes" id="UP001233172">
    <property type="component" value="Unassembled WGS sequence"/>
</dbReference>
<dbReference type="AlphaFoldDB" id="A0AAD8C2Z4"/>
<dbReference type="EMBL" id="JASAOG010000016">
    <property type="protein sequence ID" value="KAK0064808.1"/>
    <property type="molecule type" value="Genomic_DNA"/>
</dbReference>
<feature type="region of interest" description="Disordered" evidence="3">
    <location>
        <begin position="337"/>
        <end position="361"/>
    </location>
</feature>
<dbReference type="InterPro" id="IPR055267">
    <property type="entry name" value="Aerolysin-like_C"/>
</dbReference>
<proteinExistence type="inferred from homology"/>
<evidence type="ECO:0000256" key="2">
    <source>
        <dbReference type="ARBA" id="ARBA00023157"/>
    </source>
</evidence>
<dbReference type="Pfam" id="PF01117">
    <property type="entry name" value="Aerolysin"/>
    <property type="match status" value="1"/>
</dbReference>
<comment type="caution">
    <text evidence="5">The sequence shown here is derived from an EMBL/GenBank/DDBJ whole genome shotgun (WGS) entry which is preliminary data.</text>
</comment>
<evidence type="ECO:0000259" key="4">
    <source>
        <dbReference type="Pfam" id="PF01117"/>
    </source>
</evidence>
<reference evidence="5" key="2">
    <citation type="submission" date="2023-04" db="EMBL/GenBank/DDBJ databases">
        <authorList>
            <person name="Bu L."/>
            <person name="Lu L."/>
            <person name="Laidemitt M.R."/>
            <person name="Zhang S.M."/>
            <person name="Mutuku M."/>
            <person name="Mkoji G."/>
            <person name="Steinauer M."/>
            <person name="Loker E.S."/>
        </authorList>
    </citation>
    <scope>NUCLEOTIDE SEQUENCE</scope>
    <source>
        <strain evidence="5">KasaAsao</strain>
        <tissue evidence="5">Whole Snail</tissue>
    </source>
</reference>
<sequence>MDNTLPRMTMLAYAMGYANIAGFKAKMLGDDYFRDGDSWVADTRLYGKVKKCSGIKCEETFKIDYLDWSFHIEDIIYGDSVIDELRPEKVSEKLFVNFRNYPVPHTTKLKHEFLPSLKHTITKHWEGNPEYIALLEYDSKYFDNMARSIKLAAEGSRSNTAGEGRKVFNNAFTYSIPRRTLAKFKFFCNKIRTTTPYTANLVAKFNVRFTGILRSFNLHKQYKGSQELPKIIHTFGDESEPFYTDLSRQKRINAEPWLWYDMHDYYHSIVNDYYLANKTNYKLKLRGKFEYVTCKSLDSDVELKAGNDRRKRQIETYYFNGTFIAEAGPDDKPVEVNYPEISSEGKNRIQIEPISNDPDSS</sequence>
<evidence type="ECO:0000256" key="1">
    <source>
        <dbReference type="ARBA" id="ARBA00009831"/>
    </source>
</evidence>
<dbReference type="Gene3D" id="3.30.412.10">
    <property type="entry name" value="Proaerolysin, chain A, domain 2"/>
    <property type="match status" value="2"/>
</dbReference>
<evidence type="ECO:0000256" key="3">
    <source>
        <dbReference type="SAM" id="MobiDB-lite"/>
    </source>
</evidence>